<keyword evidence="3 8" id="KW-0808">Transferase</keyword>
<dbReference type="SMART" id="SM00563">
    <property type="entry name" value="PlsC"/>
    <property type="match status" value="1"/>
</dbReference>
<organism evidence="8 9">
    <name type="scientific">Aequorivita ciconiae</name>
    <dbReference type="NCBI Taxonomy" id="2494375"/>
    <lineage>
        <taxon>Bacteria</taxon>
        <taxon>Pseudomonadati</taxon>
        <taxon>Bacteroidota</taxon>
        <taxon>Flavobacteriia</taxon>
        <taxon>Flavobacteriales</taxon>
        <taxon>Flavobacteriaceae</taxon>
        <taxon>Aequorivita</taxon>
    </lineage>
</organism>
<keyword evidence="5 8" id="KW-0012">Acyltransferase</keyword>
<keyword evidence="4" id="KW-0443">Lipid metabolism</keyword>
<dbReference type="CDD" id="cd07986">
    <property type="entry name" value="LPLAT_ACT14924-like"/>
    <property type="match status" value="1"/>
</dbReference>
<sequence length="617" mass="71182">MGLVNAKEVAKAINLDKLGFMGTFVGWSLMQILNISTLNKIYDRQKHLSDLDFINALLEEFEVKFEIPEEDLRRIPKTGAFITVSNHPLGGIDGIILLKILLEHRPDFKIIANFLLHRIEPLKPYVMPVNPFEERKDVKSSITGFKTAISHLREGHPLGVFPAGEVSTSKEGRLLVDKKWEEAAMKLVQKAAVPVVPIYFHAKNSKMFYRLAKISDTLRTAKLPSELLTQKERLIKVRIGNPISVDDQKEHTSLLGFTQFIRRKTYMLANPFQKKKLLDNIPKTLKFPKPPKKIAGPIPLKEMEREIENLRETDKRLLVSKNYEVFLSKADSIPYLLEEIGRLREITFREVGEGTNNSTDLDKFDSYYHHMFLWDNEAQKMAGAYRMGLGSEIFPRYGINGFYLQDLFRFEPELYEMMSESIEMGRAFIIKEYQQRPMPLFLLWKGIVHTTLRFPEHRYLIGGVSISNKFSEFSKSLMIEFMKSNYYDPYVAQYVNPKKEYKVKLKDADKDFIFDESAADLNKFDKIIDEVEPGSLRIPVLIKKYIKQNAKVIAFNVDPLFNNAIDGLMYIRIADLPESTVKPVMEEFQAELEKKYSGAPENETNPLEGPKDNANLE</sequence>
<feature type="region of interest" description="Disordered" evidence="6">
    <location>
        <begin position="592"/>
        <end position="617"/>
    </location>
</feature>
<proteinExistence type="predicted"/>
<evidence type="ECO:0000313" key="9">
    <source>
        <dbReference type="Proteomes" id="UP000285517"/>
    </source>
</evidence>
<feature type="domain" description="Phospholipid/glycerol acyltransferase" evidence="7">
    <location>
        <begin position="81"/>
        <end position="203"/>
    </location>
</feature>
<dbReference type="PANTHER" id="PTHR37323:SF1">
    <property type="entry name" value="L-ORNITHINE N(ALPHA)-ACYLTRANSFERASE"/>
    <property type="match status" value="1"/>
</dbReference>
<evidence type="ECO:0000256" key="2">
    <source>
        <dbReference type="ARBA" id="ARBA00022516"/>
    </source>
</evidence>
<dbReference type="AlphaFoldDB" id="A0A410G4Q8"/>
<dbReference type="InterPro" id="IPR002123">
    <property type="entry name" value="Plipid/glycerol_acylTrfase"/>
</dbReference>
<evidence type="ECO:0000256" key="1">
    <source>
        <dbReference type="ARBA" id="ARBA00005189"/>
    </source>
</evidence>
<evidence type="ECO:0000256" key="6">
    <source>
        <dbReference type="SAM" id="MobiDB-lite"/>
    </source>
</evidence>
<dbReference type="GO" id="GO:0016746">
    <property type="term" value="F:acyltransferase activity"/>
    <property type="evidence" value="ECO:0007669"/>
    <property type="project" value="UniProtKB-KW"/>
</dbReference>
<dbReference type="Pfam" id="PF13444">
    <property type="entry name" value="Acetyltransf_5"/>
    <property type="match status" value="1"/>
</dbReference>
<gene>
    <name evidence="8" type="ORF">EI546_11120</name>
</gene>
<dbReference type="EMBL" id="CP034951">
    <property type="protein sequence ID" value="QAA82236.1"/>
    <property type="molecule type" value="Genomic_DNA"/>
</dbReference>
<keyword evidence="2" id="KW-0444">Lipid biosynthesis</keyword>
<dbReference type="GO" id="GO:0006629">
    <property type="term" value="P:lipid metabolic process"/>
    <property type="evidence" value="ECO:0007669"/>
    <property type="project" value="UniProtKB-KW"/>
</dbReference>
<dbReference type="KEGG" id="aev:EI546_11120"/>
<keyword evidence="9" id="KW-1185">Reference proteome</keyword>
<dbReference type="PANTHER" id="PTHR37323">
    <property type="entry name" value="GCN5-RELATED N-ACETYLTRANSFERASE"/>
    <property type="match status" value="1"/>
</dbReference>
<dbReference type="InterPro" id="IPR045746">
    <property type="entry name" value="ACT14924-like_Acyltransf_dom"/>
</dbReference>
<dbReference type="Pfam" id="PF19576">
    <property type="entry name" value="Acyltransf_2"/>
    <property type="match status" value="1"/>
</dbReference>
<comment type="pathway">
    <text evidence="1">Lipid metabolism.</text>
</comment>
<evidence type="ECO:0000256" key="5">
    <source>
        <dbReference type="ARBA" id="ARBA00023315"/>
    </source>
</evidence>
<protein>
    <submittedName>
        <fullName evidence="8">Lysophospholipid acyltransferase family protein</fullName>
    </submittedName>
</protein>
<evidence type="ECO:0000256" key="4">
    <source>
        <dbReference type="ARBA" id="ARBA00023098"/>
    </source>
</evidence>
<name>A0A410G4Q8_9FLAO</name>
<dbReference type="InterPro" id="IPR052351">
    <property type="entry name" value="Ornithine_N-alpha-AT"/>
</dbReference>
<accession>A0A410G4Q8</accession>
<evidence type="ECO:0000313" key="8">
    <source>
        <dbReference type="EMBL" id="QAA82236.1"/>
    </source>
</evidence>
<evidence type="ECO:0000259" key="7">
    <source>
        <dbReference type="SMART" id="SM00563"/>
    </source>
</evidence>
<evidence type="ECO:0000256" key="3">
    <source>
        <dbReference type="ARBA" id="ARBA00022679"/>
    </source>
</evidence>
<dbReference type="SUPFAM" id="SSF55729">
    <property type="entry name" value="Acyl-CoA N-acyltransferases (Nat)"/>
    <property type="match status" value="1"/>
</dbReference>
<reference evidence="8 9" key="1">
    <citation type="submission" date="2019-01" db="EMBL/GenBank/DDBJ databases">
        <title>Complete genome sequencing of Aequorivita sp. H23M31.</title>
        <authorList>
            <person name="Bae J.-W."/>
        </authorList>
    </citation>
    <scope>NUCLEOTIDE SEQUENCE [LARGE SCALE GENOMIC DNA]</scope>
    <source>
        <strain evidence="8 9">H23M31</strain>
    </source>
</reference>
<dbReference type="InterPro" id="IPR016181">
    <property type="entry name" value="Acyl_CoA_acyltransferase"/>
</dbReference>
<dbReference type="RefSeq" id="WP_128250607.1">
    <property type="nucleotide sequence ID" value="NZ_CP034951.1"/>
</dbReference>
<dbReference type="OrthoDB" id="1113830at2"/>
<dbReference type="Proteomes" id="UP000285517">
    <property type="component" value="Chromosome"/>
</dbReference>